<dbReference type="GO" id="GO:0006643">
    <property type="term" value="P:membrane lipid metabolic process"/>
    <property type="evidence" value="ECO:0007669"/>
    <property type="project" value="TreeGrafter"/>
</dbReference>
<evidence type="ECO:0000259" key="8">
    <source>
        <dbReference type="Pfam" id="PF04116"/>
    </source>
</evidence>
<dbReference type="InterPro" id="IPR006694">
    <property type="entry name" value="Fatty_acid_hydroxylase"/>
</dbReference>
<evidence type="ECO:0000256" key="6">
    <source>
        <dbReference type="ARBA" id="ARBA00023136"/>
    </source>
</evidence>
<dbReference type="InterPro" id="IPR051689">
    <property type="entry name" value="Sterol_desaturase/TMEM195"/>
</dbReference>
<dbReference type="PANTHER" id="PTHR21624:SF1">
    <property type="entry name" value="ALKYLGLYCEROL MONOOXYGENASE"/>
    <property type="match status" value="1"/>
</dbReference>
<feature type="domain" description="Fatty acid hydroxylase" evidence="8">
    <location>
        <begin position="85"/>
        <end position="217"/>
    </location>
</feature>
<keyword evidence="4" id="KW-0560">Oxidoreductase</keyword>
<keyword evidence="6 7" id="KW-0472">Membrane</keyword>
<evidence type="ECO:0000256" key="7">
    <source>
        <dbReference type="SAM" id="Phobius"/>
    </source>
</evidence>
<accession>A0A8A4TQK0</accession>
<dbReference type="Pfam" id="PF04116">
    <property type="entry name" value="FA_hydroxylase"/>
    <property type="match status" value="1"/>
</dbReference>
<proteinExistence type="predicted"/>
<dbReference type="PANTHER" id="PTHR21624">
    <property type="entry name" value="STEROL DESATURASE-RELATED PROTEIN"/>
    <property type="match status" value="1"/>
</dbReference>
<evidence type="ECO:0000256" key="3">
    <source>
        <dbReference type="ARBA" id="ARBA00022989"/>
    </source>
</evidence>
<dbReference type="GO" id="GO:0005506">
    <property type="term" value="F:iron ion binding"/>
    <property type="evidence" value="ECO:0007669"/>
    <property type="project" value="InterPro"/>
</dbReference>
<feature type="transmembrane region" description="Helical" evidence="7">
    <location>
        <begin position="6"/>
        <end position="26"/>
    </location>
</feature>
<dbReference type="AlphaFoldDB" id="A0A8A4TQK0"/>
<dbReference type="EMBL" id="CP071793">
    <property type="protein sequence ID" value="QTD51278.1"/>
    <property type="molecule type" value="Genomic_DNA"/>
</dbReference>
<feature type="transmembrane region" description="Helical" evidence="7">
    <location>
        <begin position="140"/>
        <end position="167"/>
    </location>
</feature>
<feature type="transmembrane region" description="Helical" evidence="7">
    <location>
        <begin position="47"/>
        <end position="67"/>
    </location>
</feature>
<gene>
    <name evidence="9" type="ORF">J3U87_02320</name>
</gene>
<feature type="transmembrane region" description="Helical" evidence="7">
    <location>
        <begin position="328"/>
        <end position="347"/>
    </location>
</feature>
<evidence type="ECO:0000313" key="9">
    <source>
        <dbReference type="EMBL" id="QTD51278.1"/>
    </source>
</evidence>
<keyword evidence="3 7" id="KW-1133">Transmembrane helix</keyword>
<feature type="transmembrane region" description="Helical" evidence="7">
    <location>
        <begin position="354"/>
        <end position="373"/>
    </location>
</feature>
<dbReference type="RefSeq" id="WP_237381410.1">
    <property type="nucleotide sequence ID" value="NZ_CP071793.1"/>
</dbReference>
<dbReference type="Proteomes" id="UP000663929">
    <property type="component" value="Chromosome"/>
</dbReference>
<keyword evidence="2 7" id="KW-0812">Transmembrane</keyword>
<protein>
    <submittedName>
        <fullName evidence="9">Sterol desaturase family protein</fullName>
    </submittedName>
</protein>
<evidence type="ECO:0000256" key="1">
    <source>
        <dbReference type="ARBA" id="ARBA00004127"/>
    </source>
</evidence>
<evidence type="ECO:0000313" key="10">
    <source>
        <dbReference type="Proteomes" id="UP000663929"/>
    </source>
</evidence>
<dbReference type="GO" id="GO:0012505">
    <property type="term" value="C:endomembrane system"/>
    <property type="evidence" value="ECO:0007669"/>
    <property type="project" value="UniProtKB-SubCell"/>
</dbReference>
<comment type="subcellular location">
    <subcellularLocation>
        <location evidence="1">Endomembrane system</location>
        <topology evidence="1">Multi-pass membrane protein</topology>
    </subcellularLocation>
</comment>
<keyword evidence="5" id="KW-0443">Lipid metabolism</keyword>
<name>A0A8A4TQK0_SULCO</name>
<sequence>MESETNYIALAIPFFFLLIGVELLVARLQGRRFYRLNDSISDLGCGILMQLAEIFMKGLLVGAYLWVFEEWRLWALPADSMWVWVGAYIAVDFSYYWYHRLCHEVNFLWANHVVHHQSEEYNLTVALRQSTFQDLFGVPFYLWIAFLGVPPHVFLAVASFGTLYQFWIHTRTVGRMGFLEQILMTPSHHRVHHGRNPIYIDRNHGGTFIFWDKWFGTFQEECEPVVYGITTPLASWNPIWANAHYWVELAALARRCRRPWDKVLVFLKPPGWRPQTLGGFQPPPPVDANTKSWDIPYAKLLGAYVTVQFTVTLVACALLLFLAEALPVMTVLVACGFATLELVLFGAMFEGRRWVFGAELARLALLVPALLVFLPSASLVWALALIVFVFLSVAALIGLRFHLGLVTHLPGRELGSIAAGGR</sequence>
<feature type="transmembrane region" description="Helical" evidence="7">
    <location>
        <begin position="379"/>
        <end position="399"/>
    </location>
</feature>
<feature type="transmembrane region" description="Helical" evidence="7">
    <location>
        <begin position="301"/>
        <end position="322"/>
    </location>
</feature>
<evidence type="ECO:0000256" key="4">
    <source>
        <dbReference type="ARBA" id="ARBA00023002"/>
    </source>
</evidence>
<dbReference type="GO" id="GO:0008610">
    <property type="term" value="P:lipid biosynthetic process"/>
    <property type="evidence" value="ECO:0007669"/>
    <property type="project" value="InterPro"/>
</dbReference>
<keyword evidence="10" id="KW-1185">Reference proteome</keyword>
<evidence type="ECO:0000256" key="2">
    <source>
        <dbReference type="ARBA" id="ARBA00022692"/>
    </source>
</evidence>
<dbReference type="GO" id="GO:0050479">
    <property type="term" value="F:glyceryl-ether monooxygenase activity"/>
    <property type="evidence" value="ECO:0007669"/>
    <property type="project" value="TreeGrafter"/>
</dbReference>
<dbReference type="KEGG" id="scor:J3U87_02320"/>
<reference evidence="9" key="1">
    <citation type="submission" date="2021-03" db="EMBL/GenBank/DDBJ databases">
        <title>Acanthopleuribacteraceae sp. M133.</title>
        <authorList>
            <person name="Wang G."/>
        </authorList>
    </citation>
    <scope>NUCLEOTIDE SEQUENCE</scope>
    <source>
        <strain evidence="9">M133</strain>
    </source>
</reference>
<organism evidence="9 10">
    <name type="scientific">Sulfidibacter corallicola</name>
    <dbReference type="NCBI Taxonomy" id="2818388"/>
    <lineage>
        <taxon>Bacteria</taxon>
        <taxon>Pseudomonadati</taxon>
        <taxon>Acidobacteriota</taxon>
        <taxon>Holophagae</taxon>
        <taxon>Acanthopleuribacterales</taxon>
        <taxon>Acanthopleuribacteraceae</taxon>
        <taxon>Sulfidibacter</taxon>
    </lineage>
</organism>
<evidence type="ECO:0000256" key="5">
    <source>
        <dbReference type="ARBA" id="ARBA00023098"/>
    </source>
</evidence>
<dbReference type="GO" id="GO:0016020">
    <property type="term" value="C:membrane"/>
    <property type="evidence" value="ECO:0007669"/>
    <property type="project" value="GOC"/>
</dbReference>